<organism evidence="4 5">
    <name type="scientific">Halothermothrix orenii (strain H 168 / OCM 544 / DSM 9562)</name>
    <dbReference type="NCBI Taxonomy" id="373903"/>
    <lineage>
        <taxon>Bacteria</taxon>
        <taxon>Bacillati</taxon>
        <taxon>Bacillota</taxon>
        <taxon>Clostridia</taxon>
        <taxon>Halanaerobiales</taxon>
        <taxon>Halothermotrichaceae</taxon>
        <taxon>Halothermothrix</taxon>
    </lineage>
</organism>
<dbReference type="GO" id="GO:0052689">
    <property type="term" value="F:carboxylic ester hydrolase activity"/>
    <property type="evidence" value="ECO:0007669"/>
    <property type="project" value="TreeGrafter"/>
</dbReference>
<keyword evidence="4" id="KW-0378">Hydrolase</keyword>
<evidence type="ECO:0000313" key="5">
    <source>
        <dbReference type="Proteomes" id="UP000000719"/>
    </source>
</evidence>
<keyword evidence="2" id="KW-0732">Signal</keyword>
<evidence type="ECO:0000256" key="1">
    <source>
        <dbReference type="SAM" id="MobiDB-lite"/>
    </source>
</evidence>
<feature type="domain" description="Serine aminopeptidase S33" evidence="3">
    <location>
        <begin position="186"/>
        <end position="282"/>
    </location>
</feature>
<dbReference type="Proteomes" id="UP000000719">
    <property type="component" value="Chromosome"/>
</dbReference>
<feature type="compositionally biased region" description="Basic and acidic residues" evidence="1">
    <location>
        <begin position="118"/>
        <end position="131"/>
    </location>
</feature>
<accession>B8D208</accession>
<dbReference type="InterPro" id="IPR029058">
    <property type="entry name" value="AB_hydrolase_fold"/>
</dbReference>
<reference evidence="4 5" key="1">
    <citation type="journal article" date="2009" name="PLoS ONE">
        <title>Genome analysis of the anaerobic thermohalophilic bacterium Halothermothrix orenii.</title>
        <authorList>
            <person name="Mavromatis K."/>
            <person name="Ivanova N."/>
            <person name="Anderson I."/>
            <person name="Lykidis A."/>
            <person name="Hooper S.D."/>
            <person name="Sun H."/>
            <person name="Kunin V."/>
            <person name="Lapidus A."/>
            <person name="Hugenholtz P."/>
            <person name="Patel B."/>
            <person name="Kyrpides N.C."/>
        </authorList>
    </citation>
    <scope>NUCLEOTIDE SEQUENCE [LARGE SCALE GENOMIC DNA]</scope>
    <source>
        <strain evidence="5">H 168 / OCM 544 / DSM 9562</strain>
    </source>
</reference>
<dbReference type="PANTHER" id="PTHR43265:SF1">
    <property type="entry name" value="ESTERASE ESTD"/>
    <property type="match status" value="1"/>
</dbReference>
<dbReference type="InterPro" id="IPR053145">
    <property type="entry name" value="AB_hydrolase_Est10"/>
</dbReference>
<feature type="signal peptide" evidence="2">
    <location>
        <begin position="1"/>
        <end position="20"/>
    </location>
</feature>
<dbReference type="EMBL" id="CP001098">
    <property type="protein sequence ID" value="ACL69235.1"/>
    <property type="molecule type" value="Genomic_DNA"/>
</dbReference>
<keyword evidence="5" id="KW-1185">Reference proteome</keyword>
<dbReference type="KEGG" id="hor:Hore_04770"/>
<dbReference type="HOGENOM" id="CLU_033707_2_0_9"/>
<protein>
    <submittedName>
        <fullName evidence="4">Alpha/beta hydrolase fold protein</fullName>
    </submittedName>
</protein>
<sequence>MSLLIFLLCISLVFTHQATAQETISGTWKGAINVKGQTLDITIHIKPDNNGGYLATIDIPAQGVKNYALKNVKYNHPDLYMELPANITGFFNGKVSGARIKGKYTQGSARGTFYLNKKTTDESETRSKDNDTGTEPISLKTETGTIYGTLQLPHSNKKSPVILIIAGSGITDRNGNSPGATNNCLKMLSQDLARAGFASVRYDKRGTGQSKGAINSPSDIRFEHFINDATGWVKKLKKDKRFTGVTVLGLSQGSLVGMIAARRAEADAFISLAGAGRSIDKVLKYQLISLNDDLYQEALDILDKLKQGQTVSQVNQKLYSIFHPLNQPFLISYIKYDPAEEIAKLDIPVLLIHGTNDIQVKKEEANILKKAYPEAKLVLIEGMNHVLKKAPEDPRQNYMTYNNPDLPLADNLVESIVKFLEKVY</sequence>
<feature type="chain" id="PRO_5002870181" evidence="2">
    <location>
        <begin position="21"/>
        <end position="424"/>
    </location>
</feature>
<dbReference type="Pfam" id="PF12146">
    <property type="entry name" value="Hydrolase_4"/>
    <property type="match status" value="1"/>
</dbReference>
<name>B8D208_HALOH</name>
<evidence type="ECO:0000256" key="2">
    <source>
        <dbReference type="SAM" id="SignalP"/>
    </source>
</evidence>
<gene>
    <name evidence="4" type="ordered locus">Hore_04770</name>
</gene>
<dbReference type="STRING" id="373903.Hore_04770"/>
<dbReference type="InterPro" id="IPR022742">
    <property type="entry name" value="Hydrolase_4"/>
</dbReference>
<dbReference type="AlphaFoldDB" id="B8D208"/>
<feature type="region of interest" description="Disordered" evidence="1">
    <location>
        <begin position="118"/>
        <end position="138"/>
    </location>
</feature>
<dbReference type="PANTHER" id="PTHR43265">
    <property type="entry name" value="ESTERASE ESTD"/>
    <property type="match status" value="1"/>
</dbReference>
<dbReference type="SUPFAM" id="SSF53474">
    <property type="entry name" value="alpha/beta-Hydrolases"/>
    <property type="match status" value="1"/>
</dbReference>
<evidence type="ECO:0000313" key="4">
    <source>
        <dbReference type="EMBL" id="ACL69235.1"/>
    </source>
</evidence>
<dbReference type="Gene3D" id="3.40.50.1820">
    <property type="entry name" value="alpha/beta hydrolase"/>
    <property type="match status" value="1"/>
</dbReference>
<evidence type="ECO:0000259" key="3">
    <source>
        <dbReference type="Pfam" id="PF12146"/>
    </source>
</evidence>
<dbReference type="eggNOG" id="COG1073">
    <property type="taxonomic scope" value="Bacteria"/>
</dbReference>
<proteinExistence type="predicted"/>